<dbReference type="OrthoDB" id="9804313at2"/>
<keyword evidence="4 6" id="KW-0648">Protein biosynthesis</keyword>
<dbReference type="NCBIfam" id="NF001159">
    <property type="entry name" value="PRK00150.1-3"/>
    <property type="match status" value="1"/>
</dbReference>
<dbReference type="Proteomes" id="UP000295783">
    <property type="component" value="Unassembled WGS sequence"/>
</dbReference>
<dbReference type="PRINTS" id="PR01576">
    <property type="entry name" value="PDEFORMYLASE"/>
</dbReference>
<protein>
    <recommendedName>
        <fullName evidence="6">Peptide deformylase</fullName>
        <shortName evidence="6">PDF</shortName>
        <ecNumber evidence="6">3.5.1.88</ecNumber>
    </recommendedName>
    <alternativeName>
        <fullName evidence="6">Polypeptide deformylase</fullName>
    </alternativeName>
</protein>
<evidence type="ECO:0000256" key="3">
    <source>
        <dbReference type="ARBA" id="ARBA00022801"/>
    </source>
</evidence>
<dbReference type="GO" id="GO:0046872">
    <property type="term" value="F:metal ion binding"/>
    <property type="evidence" value="ECO:0007669"/>
    <property type="project" value="UniProtKB-KW"/>
</dbReference>
<dbReference type="Gene3D" id="3.90.45.10">
    <property type="entry name" value="Peptide deformylase"/>
    <property type="match status" value="1"/>
</dbReference>
<evidence type="ECO:0000256" key="2">
    <source>
        <dbReference type="ARBA" id="ARBA00022723"/>
    </source>
</evidence>
<evidence type="ECO:0000256" key="4">
    <source>
        <dbReference type="ARBA" id="ARBA00022917"/>
    </source>
</evidence>
<comment type="cofactor">
    <cofactor evidence="6">
        <name>Fe(2+)</name>
        <dbReference type="ChEBI" id="CHEBI:29033"/>
    </cofactor>
    <text evidence="6">Binds 1 Fe(2+) ion.</text>
</comment>
<comment type="similarity">
    <text evidence="1 6">Belongs to the polypeptide deformylase family.</text>
</comment>
<evidence type="ECO:0000313" key="8">
    <source>
        <dbReference type="Proteomes" id="UP000295783"/>
    </source>
</evidence>
<keyword evidence="2 6" id="KW-0479">Metal-binding</keyword>
<evidence type="ECO:0000256" key="5">
    <source>
        <dbReference type="ARBA" id="ARBA00023004"/>
    </source>
</evidence>
<evidence type="ECO:0000256" key="1">
    <source>
        <dbReference type="ARBA" id="ARBA00010759"/>
    </source>
</evidence>
<proteinExistence type="inferred from homology"/>
<dbReference type="InterPro" id="IPR036821">
    <property type="entry name" value="Peptide_deformylase_sf"/>
</dbReference>
<dbReference type="RefSeq" id="WP_133613212.1">
    <property type="nucleotide sequence ID" value="NZ_SNYW01000007.1"/>
</dbReference>
<dbReference type="PANTHER" id="PTHR10458:SF20">
    <property type="entry name" value="PEPTIDE DEFORMYLASE 1"/>
    <property type="match status" value="1"/>
</dbReference>
<keyword evidence="5 6" id="KW-0408">Iron</keyword>
<gene>
    <name evidence="6" type="primary">def</name>
    <name evidence="7" type="ORF">A8950_1747</name>
</gene>
<evidence type="ECO:0000313" key="7">
    <source>
        <dbReference type="EMBL" id="TDQ83460.1"/>
    </source>
</evidence>
<comment type="caution">
    <text evidence="7">The sequence shown here is derived from an EMBL/GenBank/DDBJ whole genome shotgun (WGS) entry which is preliminary data.</text>
</comment>
<dbReference type="GO" id="GO:0042586">
    <property type="term" value="F:peptide deformylase activity"/>
    <property type="evidence" value="ECO:0007669"/>
    <property type="project" value="UniProtKB-UniRule"/>
</dbReference>
<dbReference type="PIRSF" id="PIRSF004749">
    <property type="entry name" value="Pep_def"/>
    <property type="match status" value="1"/>
</dbReference>
<dbReference type="CDD" id="cd00487">
    <property type="entry name" value="Pep_deformylase"/>
    <property type="match status" value="1"/>
</dbReference>
<dbReference type="AlphaFoldDB" id="A0A4V3DEW6"/>
<keyword evidence="8" id="KW-1185">Reference proteome</keyword>
<comment type="function">
    <text evidence="6">Removes the formyl group from the N-terminal Met of newly synthesized proteins. Requires at least a dipeptide for an efficient rate of reaction. N-terminal L-methionine is a prerequisite for activity but the enzyme has broad specificity at other positions.</text>
</comment>
<accession>A0A4V3DEW6</accession>
<dbReference type="HAMAP" id="MF_00163">
    <property type="entry name" value="Pep_deformylase"/>
    <property type="match status" value="1"/>
</dbReference>
<feature type="binding site" evidence="6">
    <location>
        <position position="107"/>
    </location>
    <ligand>
        <name>Fe cation</name>
        <dbReference type="ChEBI" id="CHEBI:24875"/>
    </ligand>
</feature>
<dbReference type="Pfam" id="PF01327">
    <property type="entry name" value="Pep_deformylase"/>
    <property type="match status" value="1"/>
</dbReference>
<sequence>MAILKIARMGHPVLKRVADPVPDPTAPEIHNLINDMLDTLADIGGAGLAAPQVHVPLRVVIFHVPGARIATEEGTDPAATAGVPLTALINPEITPLSDQMAEGLEACLSVPGLGGRVPRHTRIRYRALAPDGSVIDREATGFHARVVQHECDHLDGILYPMRMRDLSSLGFVEELRRFQGQEAAD</sequence>
<dbReference type="EMBL" id="SNYW01000007">
    <property type="protein sequence ID" value="TDQ83460.1"/>
    <property type="molecule type" value="Genomic_DNA"/>
</dbReference>
<feature type="active site" evidence="6">
    <location>
        <position position="150"/>
    </location>
</feature>
<dbReference type="PANTHER" id="PTHR10458">
    <property type="entry name" value="PEPTIDE DEFORMYLASE"/>
    <property type="match status" value="1"/>
</dbReference>
<organism evidence="7 8">
    <name type="scientific">Dongia mobilis</name>
    <dbReference type="NCBI Taxonomy" id="578943"/>
    <lineage>
        <taxon>Bacteria</taxon>
        <taxon>Pseudomonadati</taxon>
        <taxon>Pseudomonadota</taxon>
        <taxon>Alphaproteobacteria</taxon>
        <taxon>Rhodospirillales</taxon>
        <taxon>Dongiaceae</taxon>
        <taxon>Dongia</taxon>
    </lineage>
</organism>
<feature type="binding site" evidence="6">
    <location>
        <position position="153"/>
    </location>
    <ligand>
        <name>Fe cation</name>
        <dbReference type="ChEBI" id="CHEBI:24875"/>
    </ligand>
</feature>
<dbReference type="GO" id="GO:0006412">
    <property type="term" value="P:translation"/>
    <property type="evidence" value="ECO:0007669"/>
    <property type="project" value="UniProtKB-UniRule"/>
</dbReference>
<feature type="binding site" evidence="6">
    <location>
        <position position="149"/>
    </location>
    <ligand>
        <name>Fe cation</name>
        <dbReference type="ChEBI" id="CHEBI:24875"/>
    </ligand>
</feature>
<dbReference type="FunFam" id="3.90.45.10:FF:000003">
    <property type="entry name" value="Peptide deformylase"/>
    <property type="match status" value="1"/>
</dbReference>
<reference evidence="7 8" key="1">
    <citation type="submission" date="2019-03" db="EMBL/GenBank/DDBJ databases">
        <title>Genomic Encyclopedia of Type Strains, Phase III (KMG-III): the genomes of soil and plant-associated and newly described type strains.</title>
        <authorList>
            <person name="Whitman W."/>
        </authorList>
    </citation>
    <scope>NUCLEOTIDE SEQUENCE [LARGE SCALE GENOMIC DNA]</scope>
    <source>
        <strain evidence="7 8">CGMCC 1.7660</strain>
    </source>
</reference>
<keyword evidence="3 6" id="KW-0378">Hydrolase</keyword>
<comment type="catalytic activity">
    <reaction evidence="6">
        <text>N-terminal N-formyl-L-methionyl-[peptide] + H2O = N-terminal L-methionyl-[peptide] + formate</text>
        <dbReference type="Rhea" id="RHEA:24420"/>
        <dbReference type="Rhea" id="RHEA-COMP:10639"/>
        <dbReference type="Rhea" id="RHEA-COMP:10640"/>
        <dbReference type="ChEBI" id="CHEBI:15377"/>
        <dbReference type="ChEBI" id="CHEBI:15740"/>
        <dbReference type="ChEBI" id="CHEBI:49298"/>
        <dbReference type="ChEBI" id="CHEBI:64731"/>
        <dbReference type="EC" id="3.5.1.88"/>
    </reaction>
</comment>
<dbReference type="SUPFAM" id="SSF56420">
    <property type="entry name" value="Peptide deformylase"/>
    <property type="match status" value="1"/>
</dbReference>
<dbReference type="InterPro" id="IPR023635">
    <property type="entry name" value="Peptide_deformylase"/>
</dbReference>
<dbReference type="EC" id="3.5.1.88" evidence="6"/>
<evidence type="ECO:0000256" key="6">
    <source>
        <dbReference type="HAMAP-Rule" id="MF_00163"/>
    </source>
</evidence>
<name>A0A4V3DEW6_9PROT</name>